<feature type="domain" description="DUF7707" evidence="3">
    <location>
        <begin position="32"/>
        <end position="132"/>
    </location>
</feature>
<accession>A0A2C5Z5L5</accession>
<dbReference type="PANTHER" id="PTHR38118">
    <property type="entry name" value="ANCHORED CELL WALL PROTEIN 11-RELATED"/>
    <property type="match status" value="1"/>
</dbReference>
<feature type="compositionally biased region" description="Low complexity" evidence="1">
    <location>
        <begin position="152"/>
        <end position="162"/>
    </location>
</feature>
<dbReference type="EMBL" id="NJEU01000392">
    <property type="protein sequence ID" value="PHH75080.1"/>
    <property type="molecule type" value="Genomic_DNA"/>
</dbReference>
<feature type="signal peptide" evidence="2">
    <location>
        <begin position="1"/>
        <end position="17"/>
    </location>
</feature>
<evidence type="ECO:0000256" key="1">
    <source>
        <dbReference type="SAM" id="MobiDB-lite"/>
    </source>
</evidence>
<sequence>MRVSNTLCLVATTVVSAQSSQSRHNYTSELDMKIDPNSVSTQQRAVWCQAQTNTCGLLCDNNTGKNACSQEDLGFECTCASNSSIPGLQYYTQTMPTFICETLFSQCNMENVGNADGQKACTTNIRDLCGTNPPPKAPVSSDDHGDGDNDSKASGSSGPAASGTGGNAVVSTTSGGLAPTMVPGSNGAVAAAALGFLAYLV</sequence>
<comment type="caution">
    <text evidence="4">The sequence shown here is derived from an EMBL/GenBank/DDBJ whole genome shotgun (WGS) entry which is preliminary data.</text>
</comment>
<name>A0A2C5Z5L5_9HYPO</name>
<dbReference type="AlphaFoldDB" id="A0A2C5Z5L5"/>
<gene>
    <name evidence="4" type="ORF">CDD82_4606</name>
</gene>
<dbReference type="Pfam" id="PF24808">
    <property type="entry name" value="DUF7707"/>
    <property type="match status" value="1"/>
</dbReference>
<reference evidence="4 5" key="1">
    <citation type="submission" date="2017-06" db="EMBL/GenBank/DDBJ databases">
        <title>Ant-infecting Ophiocordyceps genomes reveal a high diversity of potential behavioral manipulation genes and a possible major role for enterotoxins.</title>
        <authorList>
            <person name="De Bekker C."/>
            <person name="Evans H.C."/>
            <person name="Brachmann A."/>
            <person name="Hughes D.P."/>
        </authorList>
    </citation>
    <scope>NUCLEOTIDE SEQUENCE [LARGE SCALE GENOMIC DNA]</scope>
    <source>
        <strain evidence="4 5">1348a</strain>
    </source>
</reference>
<feature type="region of interest" description="Disordered" evidence="1">
    <location>
        <begin position="132"/>
        <end position="167"/>
    </location>
</feature>
<organism evidence="4 5">
    <name type="scientific">Ophiocordyceps australis</name>
    <dbReference type="NCBI Taxonomy" id="1399860"/>
    <lineage>
        <taxon>Eukaryota</taxon>
        <taxon>Fungi</taxon>
        <taxon>Dikarya</taxon>
        <taxon>Ascomycota</taxon>
        <taxon>Pezizomycotina</taxon>
        <taxon>Sordariomycetes</taxon>
        <taxon>Hypocreomycetidae</taxon>
        <taxon>Hypocreales</taxon>
        <taxon>Ophiocordycipitaceae</taxon>
        <taxon>Ophiocordyceps</taxon>
    </lineage>
</organism>
<feature type="chain" id="PRO_5013152165" description="DUF7707 domain-containing protein" evidence="2">
    <location>
        <begin position="18"/>
        <end position="201"/>
    </location>
</feature>
<evidence type="ECO:0000256" key="2">
    <source>
        <dbReference type="SAM" id="SignalP"/>
    </source>
</evidence>
<evidence type="ECO:0000313" key="4">
    <source>
        <dbReference type="EMBL" id="PHH75080.1"/>
    </source>
</evidence>
<proteinExistence type="predicted"/>
<feature type="compositionally biased region" description="Basic and acidic residues" evidence="1">
    <location>
        <begin position="141"/>
        <end position="151"/>
    </location>
</feature>
<keyword evidence="2" id="KW-0732">Signal</keyword>
<keyword evidence="5" id="KW-1185">Reference proteome</keyword>
<dbReference type="PANTHER" id="PTHR38118:SF3">
    <property type="entry name" value="ANCHORED CELL WALL PROTEIN 11"/>
    <property type="match status" value="1"/>
</dbReference>
<evidence type="ECO:0000313" key="5">
    <source>
        <dbReference type="Proteomes" id="UP000224854"/>
    </source>
</evidence>
<protein>
    <recommendedName>
        <fullName evidence="3">DUF7707 domain-containing protein</fullName>
    </recommendedName>
</protein>
<dbReference type="InterPro" id="IPR056124">
    <property type="entry name" value="DUF7707"/>
</dbReference>
<dbReference type="Proteomes" id="UP000224854">
    <property type="component" value="Unassembled WGS sequence"/>
</dbReference>
<dbReference type="OrthoDB" id="2121879at2759"/>
<evidence type="ECO:0000259" key="3">
    <source>
        <dbReference type="Pfam" id="PF24808"/>
    </source>
</evidence>